<gene>
    <name evidence="1" type="ORF">G6011_05968</name>
</gene>
<dbReference type="Proteomes" id="UP001199106">
    <property type="component" value="Unassembled WGS sequence"/>
</dbReference>
<organism evidence="1 2">
    <name type="scientific">Alternaria panax</name>
    <dbReference type="NCBI Taxonomy" id="48097"/>
    <lineage>
        <taxon>Eukaryota</taxon>
        <taxon>Fungi</taxon>
        <taxon>Dikarya</taxon>
        <taxon>Ascomycota</taxon>
        <taxon>Pezizomycotina</taxon>
        <taxon>Dothideomycetes</taxon>
        <taxon>Pleosporomycetidae</taxon>
        <taxon>Pleosporales</taxon>
        <taxon>Pleosporineae</taxon>
        <taxon>Pleosporaceae</taxon>
        <taxon>Alternaria</taxon>
        <taxon>Alternaria sect. Panax</taxon>
    </lineage>
</organism>
<proteinExistence type="predicted"/>
<comment type="caution">
    <text evidence="1">The sequence shown here is derived from an EMBL/GenBank/DDBJ whole genome shotgun (WGS) entry which is preliminary data.</text>
</comment>
<dbReference type="AlphaFoldDB" id="A0AAD4FFG8"/>
<dbReference type="EMBL" id="JAANER010000005">
    <property type="protein sequence ID" value="KAG9189100.1"/>
    <property type="molecule type" value="Genomic_DNA"/>
</dbReference>
<reference evidence="1" key="1">
    <citation type="submission" date="2021-07" db="EMBL/GenBank/DDBJ databases">
        <title>Genome Resource of American Ginseng Black Spot Pathogen Alternaria panax.</title>
        <authorList>
            <person name="Qiu C."/>
            <person name="Wang W."/>
            <person name="Liu Z."/>
        </authorList>
    </citation>
    <scope>NUCLEOTIDE SEQUENCE</scope>
    <source>
        <strain evidence="1">BNCC115425</strain>
    </source>
</reference>
<name>A0AAD4FFG8_9PLEO</name>
<evidence type="ECO:0000313" key="2">
    <source>
        <dbReference type="Proteomes" id="UP001199106"/>
    </source>
</evidence>
<sequence length="81" mass="9230">MEHQLHYFAGQEAFPPPLPNHLCPSYSPALTTMEQFAADLLRMDEEHLLHRKPSGPEISSPFPDDELSSDYTVWGTMRTCL</sequence>
<protein>
    <submittedName>
        <fullName evidence="1">Uncharacterized protein</fullName>
    </submittedName>
</protein>
<keyword evidence="2" id="KW-1185">Reference proteome</keyword>
<accession>A0AAD4FFG8</accession>
<evidence type="ECO:0000313" key="1">
    <source>
        <dbReference type="EMBL" id="KAG9189100.1"/>
    </source>
</evidence>